<dbReference type="PANTHER" id="PTHR43280:SF2">
    <property type="entry name" value="HTH-TYPE TRANSCRIPTIONAL REGULATOR EXSA"/>
    <property type="match status" value="1"/>
</dbReference>
<accession>A0ABT2U8V5</accession>
<dbReference type="Pfam" id="PF02311">
    <property type="entry name" value="AraC_binding"/>
    <property type="match status" value="1"/>
</dbReference>
<keyword evidence="1" id="KW-0805">Transcription regulation</keyword>
<dbReference type="SMART" id="SM00342">
    <property type="entry name" value="HTH_ARAC"/>
    <property type="match status" value="1"/>
</dbReference>
<dbReference type="PROSITE" id="PS00041">
    <property type="entry name" value="HTH_ARAC_FAMILY_1"/>
    <property type="match status" value="1"/>
</dbReference>
<keyword evidence="2" id="KW-0238">DNA-binding</keyword>
<dbReference type="Gene3D" id="2.60.120.10">
    <property type="entry name" value="Jelly Rolls"/>
    <property type="match status" value="1"/>
</dbReference>
<reference evidence="5 6" key="1">
    <citation type="submission" date="2022-09" db="EMBL/GenBank/DDBJ databases">
        <authorList>
            <person name="Han X.L."/>
            <person name="Wang Q."/>
            <person name="Lu T."/>
        </authorList>
    </citation>
    <scope>NUCLEOTIDE SEQUENCE [LARGE SCALE GENOMIC DNA]</scope>
    <source>
        <strain evidence="5 6">WQ 127069</strain>
    </source>
</reference>
<dbReference type="InterPro" id="IPR018062">
    <property type="entry name" value="HTH_AraC-typ_CS"/>
</dbReference>
<evidence type="ECO:0000256" key="1">
    <source>
        <dbReference type="ARBA" id="ARBA00023015"/>
    </source>
</evidence>
<evidence type="ECO:0000256" key="2">
    <source>
        <dbReference type="ARBA" id="ARBA00023125"/>
    </source>
</evidence>
<organism evidence="5 6">
    <name type="scientific">Paenibacillus baimaensis</name>
    <dbReference type="NCBI Taxonomy" id="2982185"/>
    <lineage>
        <taxon>Bacteria</taxon>
        <taxon>Bacillati</taxon>
        <taxon>Bacillota</taxon>
        <taxon>Bacilli</taxon>
        <taxon>Bacillales</taxon>
        <taxon>Paenibacillaceae</taxon>
        <taxon>Paenibacillus</taxon>
    </lineage>
</organism>
<comment type="caution">
    <text evidence="5">The sequence shown here is derived from an EMBL/GenBank/DDBJ whole genome shotgun (WGS) entry which is preliminary data.</text>
</comment>
<dbReference type="InterPro" id="IPR003313">
    <property type="entry name" value="AraC-bd"/>
</dbReference>
<protein>
    <submittedName>
        <fullName evidence="5">AraC family transcriptional regulator</fullName>
    </submittedName>
</protein>
<dbReference type="PROSITE" id="PS01124">
    <property type="entry name" value="HTH_ARAC_FAMILY_2"/>
    <property type="match status" value="1"/>
</dbReference>
<evidence type="ECO:0000313" key="6">
    <source>
        <dbReference type="Proteomes" id="UP001652445"/>
    </source>
</evidence>
<dbReference type="EMBL" id="JAOQIO010000007">
    <property type="protein sequence ID" value="MCU6791020.1"/>
    <property type="molecule type" value="Genomic_DNA"/>
</dbReference>
<sequence length="282" mass="33104">MKNIQDIVPILRIAHHYKFYESSNEGNRYGYCYAFHLFDGGQGTVTVGSKRYPVRRGSLFYIPPTLIHGFQSSHEDPLSSYNIYCELWTNHPMETKQHVAYNTAQIDSQYLTTIMPCEELEHFPSVVQIQQHPRLVDLFIHITRVYSENSLFKNEISASLLYGWILEFHQICRSAQPFDPRIQRIIEKMESHSWSHDDEIDWQIQSGLQKTHFYNLFKQMTGLSPKAYLLKIKMRRAAATLLESNRSITDISLYLGYASIHYFTKQFTAYFGVSPTQFRNRH</sequence>
<dbReference type="RefSeq" id="WP_262682584.1">
    <property type="nucleotide sequence ID" value="NZ_JAOQIO010000007.1"/>
</dbReference>
<dbReference type="Pfam" id="PF12833">
    <property type="entry name" value="HTH_18"/>
    <property type="match status" value="1"/>
</dbReference>
<keyword evidence="3" id="KW-0804">Transcription</keyword>
<proteinExistence type="predicted"/>
<dbReference type="Proteomes" id="UP001652445">
    <property type="component" value="Unassembled WGS sequence"/>
</dbReference>
<evidence type="ECO:0000259" key="4">
    <source>
        <dbReference type="PROSITE" id="PS01124"/>
    </source>
</evidence>
<name>A0ABT2U8V5_9BACL</name>
<dbReference type="InterPro" id="IPR018060">
    <property type="entry name" value="HTH_AraC"/>
</dbReference>
<dbReference type="InterPro" id="IPR014710">
    <property type="entry name" value="RmlC-like_jellyroll"/>
</dbReference>
<keyword evidence="6" id="KW-1185">Reference proteome</keyword>
<dbReference type="SUPFAM" id="SSF46689">
    <property type="entry name" value="Homeodomain-like"/>
    <property type="match status" value="2"/>
</dbReference>
<dbReference type="InterPro" id="IPR020449">
    <property type="entry name" value="Tscrpt_reg_AraC-type_HTH"/>
</dbReference>
<feature type="domain" description="HTH araC/xylS-type" evidence="4">
    <location>
        <begin position="207"/>
        <end position="281"/>
    </location>
</feature>
<dbReference type="PANTHER" id="PTHR43280">
    <property type="entry name" value="ARAC-FAMILY TRANSCRIPTIONAL REGULATOR"/>
    <property type="match status" value="1"/>
</dbReference>
<evidence type="ECO:0000256" key="3">
    <source>
        <dbReference type="ARBA" id="ARBA00023163"/>
    </source>
</evidence>
<dbReference type="InterPro" id="IPR037923">
    <property type="entry name" value="HTH-like"/>
</dbReference>
<evidence type="ECO:0000313" key="5">
    <source>
        <dbReference type="EMBL" id="MCU6791020.1"/>
    </source>
</evidence>
<dbReference type="PRINTS" id="PR00032">
    <property type="entry name" value="HTHARAC"/>
</dbReference>
<gene>
    <name evidence="5" type="ORF">OB236_02650</name>
</gene>
<dbReference type="Gene3D" id="1.10.10.60">
    <property type="entry name" value="Homeodomain-like"/>
    <property type="match status" value="2"/>
</dbReference>
<dbReference type="SUPFAM" id="SSF51215">
    <property type="entry name" value="Regulatory protein AraC"/>
    <property type="match status" value="1"/>
</dbReference>
<dbReference type="InterPro" id="IPR009057">
    <property type="entry name" value="Homeodomain-like_sf"/>
</dbReference>